<dbReference type="Pfam" id="PF13274">
    <property type="entry name" value="SocA_Panacea"/>
    <property type="match status" value="1"/>
</dbReference>
<feature type="domain" description="Antitoxin SocA-like Panacea" evidence="1">
    <location>
        <begin position="27"/>
        <end position="90"/>
    </location>
</feature>
<dbReference type="Proteomes" id="UP000223525">
    <property type="component" value="Unassembled WGS sequence"/>
</dbReference>
<sequence length="141" mass="16744">MLNVVQLAWFIVRRCADRGFPISNLQLQKMLYFLQRAYLKKNGVPLFQEKIVAWQFGPVVREVYYTFSTYSSLRIIPTEYDPNPDFFLENFLLDEIDTRSEQKPWDLVDETHQKGRAWDRVFKDGIGNDRVITLELIKTYG</sequence>
<protein>
    <recommendedName>
        <fullName evidence="1">Antitoxin SocA-like Panacea domain-containing protein</fullName>
    </recommendedName>
</protein>
<reference evidence="2 3" key="1">
    <citation type="submission" date="2017-06" db="EMBL/GenBank/DDBJ databases">
        <title>Draft genome sequence of Fusobacterium nucleatum subsp. polymorphum KCOM 1248 (=ChDC F113).</title>
        <authorList>
            <person name="Kook J.-K."/>
            <person name="Park S.-N."/>
            <person name="Lim Y.K."/>
            <person name="Roh H."/>
        </authorList>
    </citation>
    <scope>NUCLEOTIDE SEQUENCE [LARGE SCALE GENOMIC DNA]</scope>
    <source>
        <strain evidence="3">KCOM 1248 (ChDC F113)</strain>
    </source>
</reference>
<dbReference type="InterPro" id="IPR025272">
    <property type="entry name" value="SocA_Panacea"/>
</dbReference>
<dbReference type="RefSeq" id="WP_032848220.1">
    <property type="nucleotide sequence ID" value="NZ_CP077158.1"/>
</dbReference>
<evidence type="ECO:0000259" key="1">
    <source>
        <dbReference type="Pfam" id="PF13274"/>
    </source>
</evidence>
<organism evidence="2 3">
    <name type="scientific">Fusobacterium nucleatum subsp. polymorphum</name>
    <name type="common">Fusobacterium polymorphum</name>
    <dbReference type="NCBI Taxonomy" id="76857"/>
    <lineage>
        <taxon>Bacteria</taxon>
        <taxon>Fusobacteriati</taxon>
        <taxon>Fusobacteriota</taxon>
        <taxon>Fusobacteriia</taxon>
        <taxon>Fusobacteriales</taxon>
        <taxon>Fusobacteriaceae</taxon>
        <taxon>Fusobacterium</taxon>
    </lineage>
</organism>
<evidence type="ECO:0000313" key="2">
    <source>
        <dbReference type="EMBL" id="PHH98432.1"/>
    </source>
</evidence>
<dbReference type="EMBL" id="NIRK01000001">
    <property type="protein sequence ID" value="PHH98432.1"/>
    <property type="molecule type" value="Genomic_DNA"/>
</dbReference>
<accession>A0A2C6B2E1</accession>
<gene>
    <name evidence="2" type="ORF">CA836_00870</name>
</gene>
<dbReference type="AlphaFoldDB" id="A0A2C6B2E1"/>
<proteinExistence type="predicted"/>
<comment type="caution">
    <text evidence="2">The sequence shown here is derived from an EMBL/GenBank/DDBJ whole genome shotgun (WGS) entry which is preliminary data.</text>
</comment>
<name>A0A2C6B2E1_FUSNP</name>
<evidence type="ECO:0000313" key="3">
    <source>
        <dbReference type="Proteomes" id="UP000223525"/>
    </source>
</evidence>